<proteinExistence type="predicted"/>
<dbReference type="STRING" id="647113.Metok_0820"/>
<dbReference type="NCBIfam" id="NF045874">
    <property type="entry name" value="Vhu_polyferre"/>
    <property type="match status" value="1"/>
</dbReference>
<dbReference type="SUPFAM" id="SSF54862">
    <property type="entry name" value="4Fe-4S ferredoxins"/>
    <property type="match status" value="2"/>
</dbReference>
<dbReference type="HOGENOM" id="CLU_693748_0_0_2"/>
<evidence type="ECO:0000256" key="4">
    <source>
        <dbReference type="ARBA" id="ARBA00023014"/>
    </source>
</evidence>
<evidence type="ECO:0000256" key="2">
    <source>
        <dbReference type="ARBA" id="ARBA00022723"/>
    </source>
</evidence>
<accession>F8AMA7</accession>
<dbReference type="EMBL" id="CP002792">
    <property type="protein sequence ID" value="AEH06797.1"/>
    <property type="molecule type" value="Genomic_DNA"/>
</dbReference>
<dbReference type="InterPro" id="IPR017896">
    <property type="entry name" value="4Fe4S_Fe-S-bd"/>
</dbReference>
<keyword evidence="4" id="KW-0411">Iron-sulfur</keyword>
<dbReference type="RefSeq" id="WP_013866982.1">
    <property type="nucleotide sequence ID" value="NC_015636.1"/>
</dbReference>
<dbReference type="InterPro" id="IPR050572">
    <property type="entry name" value="Fe-S_Ferredoxin"/>
</dbReference>
<feature type="domain" description="4Fe-4S ferredoxin-type" evidence="5">
    <location>
        <begin position="86"/>
        <end position="111"/>
    </location>
</feature>
<evidence type="ECO:0000313" key="6">
    <source>
        <dbReference type="EMBL" id="AEH06797.1"/>
    </source>
</evidence>
<dbReference type="OrthoDB" id="23833at2157"/>
<gene>
    <name evidence="6" type="ordered locus">Metok_0820</name>
</gene>
<dbReference type="PANTHER" id="PTHR43687:SF1">
    <property type="entry name" value="FERREDOXIN III"/>
    <property type="match status" value="1"/>
</dbReference>
<evidence type="ECO:0000256" key="3">
    <source>
        <dbReference type="ARBA" id="ARBA00023004"/>
    </source>
</evidence>
<feature type="domain" description="4Fe-4S ferredoxin-type" evidence="5">
    <location>
        <begin position="191"/>
        <end position="220"/>
    </location>
</feature>
<dbReference type="eggNOG" id="arCOG02181">
    <property type="taxonomic scope" value="Archaea"/>
</dbReference>
<dbReference type="Gene3D" id="3.30.70.20">
    <property type="match status" value="5"/>
</dbReference>
<evidence type="ECO:0000259" key="5">
    <source>
        <dbReference type="PROSITE" id="PS51379"/>
    </source>
</evidence>
<dbReference type="PANTHER" id="PTHR43687">
    <property type="entry name" value="ADENYLYLSULFATE REDUCTASE, BETA SUBUNIT"/>
    <property type="match status" value="1"/>
</dbReference>
<feature type="domain" description="4Fe-4S ferredoxin-type" evidence="5">
    <location>
        <begin position="54"/>
        <end position="83"/>
    </location>
</feature>
<dbReference type="GO" id="GO:0046872">
    <property type="term" value="F:metal ion binding"/>
    <property type="evidence" value="ECO:0007669"/>
    <property type="project" value="UniProtKB-KW"/>
</dbReference>
<dbReference type="Pfam" id="PF14697">
    <property type="entry name" value="Fer4_21"/>
    <property type="match status" value="1"/>
</dbReference>
<dbReference type="PROSITE" id="PS00198">
    <property type="entry name" value="4FE4S_FER_1"/>
    <property type="match status" value="5"/>
</dbReference>
<feature type="domain" description="4Fe-4S ferredoxin-type" evidence="5">
    <location>
        <begin position="324"/>
        <end position="353"/>
    </location>
</feature>
<keyword evidence="3" id="KW-0408">Iron</keyword>
<dbReference type="GO" id="GO:0051539">
    <property type="term" value="F:4 iron, 4 sulfur cluster binding"/>
    <property type="evidence" value="ECO:0007669"/>
    <property type="project" value="UniProtKB-KW"/>
</dbReference>
<protein>
    <submittedName>
        <fullName evidence="6">4Fe-4S ferredoxin iron-sulfur binding domain-containing protein</fullName>
    </submittedName>
</protein>
<feature type="domain" description="4Fe-4S ferredoxin-type" evidence="5">
    <location>
        <begin position="221"/>
        <end position="250"/>
    </location>
</feature>
<reference evidence="6" key="1">
    <citation type="submission" date="2011-05" db="EMBL/GenBank/DDBJ databases">
        <title>Complete sequence of chromosome of Methanothermococcus okinawensis IH1.</title>
        <authorList>
            <consortium name="US DOE Joint Genome Institute"/>
            <person name="Lucas S."/>
            <person name="Han J."/>
            <person name="Lapidus A."/>
            <person name="Cheng J.-F."/>
            <person name="Goodwin L."/>
            <person name="Pitluck S."/>
            <person name="Peters L."/>
            <person name="Mikhailova N."/>
            <person name="Held B."/>
            <person name="Han C."/>
            <person name="Tapia R."/>
            <person name="Land M."/>
            <person name="Hauser L."/>
            <person name="Kyrpides N."/>
            <person name="Ivanova N."/>
            <person name="Pagani I."/>
            <person name="Sieprawska-Lupa M."/>
            <person name="Takai K."/>
            <person name="Miyazaki J."/>
            <person name="Whitman W."/>
            <person name="Woyke T."/>
        </authorList>
    </citation>
    <scope>NUCLEOTIDE SEQUENCE</scope>
    <source>
        <strain evidence="6">IH1</strain>
    </source>
</reference>
<sequence>MEGIKIQEDACLVCNACKAVCPTDAIEIAPFKTCTLCMQCVEVCPTGALSEIDGKIDYNPVKCMKCGKCAEACPTKIKRVDNIYPYSKGHCVLCQKCVDVCPIEIISIPGLVEKPKKQITIPDEPIAVMDNCVGCGVCVPECPVEAITIEDNKAVIDKTKCIYCSICGQTCPWNAIAVSGKIPKKRKKEVISFNVDRNTCIGCFKCAEICPGNMIKVDKNNLIVMPPKACPACSLCVNVCPVNSLTLNVKYDSAHPITDEGLVIIDEDYETLKECAEVCPTRAIKVDEKSKTVKMCIVCGACTVACPTGALKMGTINHNGKDYNRIEFNPSLCDKCGKCVEVCPMKVLEIDENDEHLPLKGYCVMCLLCLSCAEQIKGKGKVIDLK</sequence>
<dbReference type="GO" id="GO:0016491">
    <property type="term" value="F:oxidoreductase activity"/>
    <property type="evidence" value="ECO:0007669"/>
    <property type="project" value="UniProtKB-ARBA"/>
</dbReference>
<evidence type="ECO:0000313" key="7">
    <source>
        <dbReference type="Proteomes" id="UP000009296"/>
    </source>
</evidence>
<feature type="domain" description="4Fe-4S ferredoxin-type" evidence="5">
    <location>
        <begin position="153"/>
        <end position="181"/>
    </location>
</feature>
<organism evidence="6 7">
    <name type="scientific">Methanothermococcus okinawensis (strain DSM 14208 / JCM 11175 / IH1)</name>
    <dbReference type="NCBI Taxonomy" id="647113"/>
    <lineage>
        <taxon>Archaea</taxon>
        <taxon>Methanobacteriati</taxon>
        <taxon>Methanobacteriota</taxon>
        <taxon>Methanomada group</taxon>
        <taxon>Methanococci</taxon>
        <taxon>Methanococcales</taxon>
        <taxon>Methanococcaceae</taxon>
        <taxon>Methanothermococcus</taxon>
    </lineage>
</organism>
<dbReference type="Pfam" id="PF13237">
    <property type="entry name" value="Fer4_10"/>
    <property type="match status" value="1"/>
</dbReference>
<keyword evidence="1" id="KW-0004">4Fe-4S</keyword>
<keyword evidence="2" id="KW-0479">Metal-binding</keyword>
<dbReference type="Proteomes" id="UP000009296">
    <property type="component" value="Chromosome"/>
</dbReference>
<keyword evidence="7" id="KW-1185">Reference proteome</keyword>
<dbReference type="AlphaFoldDB" id="F8AMA7"/>
<feature type="domain" description="4Fe-4S ferredoxin-type" evidence="5">
    <location>
        <begin position="34"/>
        <end position="53"/>
    </location>
</feature>
<dbReference type="KEGG" id="mok:Metok_0820"/>
<feature type="domain" description="4Fe-4S ferredoxin-type" evidence="5">
    <location>
        <begin position="282"/>
        <end position="316"/>
    </location>
</feature>
<dbReference type="Pfam" id="PF12838">
    <property type="entry name" value="Fer4_7"/>
    <property type="match status" value="2"/>
</dbReference>
<evidence type="ECO:0000256" key="1">
    <source>
        <dbReference type="ARBA" id="ARBA00022485"/>
    </source>
</evidence>
<feature type="domain" description="4Fe-4S ferredoxin-type" evidence="5">
    <location>
        <begin position="2"/>
        <end position="31"/>
    </location>
</feature>
<dbReference type="InterPro" id="IPR017900">
    <property type="entry name" value="4Fe4S_Fe_S_CS"/>
</dbReference>
<dbReference type="GeneID" id="10772971"/>
<feature type="domain" description="4Fe-4S ferredoxin-type" evidence="5">
    <location>
        <begin position="123"/>
        <end position="152"/>
    </location>
</feature>
<dbReference type="PROSITE" id="PS51379">
    <property type="entry name" value="4FE4S_FER_2"/>
    <property type="match status" value="10"/>
</dbReference>
<dbReference type="CDD" id="cd10549">
    <property type="entry name" value="MtMvhB_like"/>
    <property type="match status" value="2"/>
</dbReference>
<name>F8AMA7_METOI</name>
<dbReference type="Pfam" id="PF00037">
    <property type="entry name" value="Fer4"/>
    <property type="match status" value="2"/>
</dbReference>